<dbReference type="EMBL" id="JYDI01003305">
    <property type="protein sequence ID" value="KRY24170.1"/>
    <property type="molecule type" value="Genomic_DNA"/>
</dbReference>
<reference evidence="1 2" key="1">
    <citation type="submission" date="2015-01" db="EMBL/GenBank/DDBJ databases">
        <title>Evolution of Trichinella species and genotypes.</title>
        <authorList>
            <person name="Korhonen P.K."/>
            <person name="Edoardo P."/>
            <person name="Giuseppe L.R."/>
            <person name="Gasser R.B."/>
        </authorList>
    </citation>
    <scope>NUCLEOTIDE SEQUENCE [LARGE SCALE GENOMIC DNA]</scope>
    <source>
        <strain evidence="1">ISS120</strain>
    </source>
</reference>
<evidence type="ECO:0000313" key="1">
    <source>
        <dbReference type="EMBL" id="KRY24170.1"/>
    </source>
</evidence>
<protein>
    <submittedName>
        <fullName evidence="1">Uncharacterized protein</fullName>
    </submittedName>
</protein>
<evidence type="ECO:0000313" key="2">
    <source>
        <dbReference type="Proteomes" id="UP000054653"/>
    </source>
</evidence>
<keyword evidence="2" id="KW-1185">Reference proteome</keyword>
<accession>A0A0V1AHY7</accession>
<proteinExistence type="predicted"/>
<gene>
    <name evidence="1" type="ORF">T03_4515</name>
</gene>
<organism evidence="1 2">
    <name type="scientific">Trichinella britovi</name>
    <name type="common">Parasitic roundworm</name>
    <dbReference type="NCBI Taxonomy" id="45882"/>
    <lineage>
        <taxon>Eukaryota</taxon>
        <taxon>Metazoa</taxon>
        <taxon>Ecdysozoa</taxon>
        <taxon>Nematoda</taxon>
        <taxon>Enoplea</taxon>
        <taxon>Dorylaimia</taxon>
        <taxon>Trichinellida</taxon>
        <taxon>Trichinellidae</taxon>
        <taxon>Trichinella</taxon>
    </lineage>
</organism>
<sequence>MSLITVNIHHKQKLEIRINYFRLNLYKILLTIIRKTAKHVYRKCSKNNGERRSIFFTENFFQTFLYRSMDPET</sequence>
<comment type="caution">
    <text evidence="1">The sequence shown here is derived from an EMBL/GenBank/DDBJ whole genome shotgun (WGS) entry which is preliminary data.</text>
</comment>
<name>A0A0V1AHY7_TRIBR</name>
<dbReference type="Proteomes" id="UP000054653">
    <property type="component" value="Unassembled WGS sequence"/>
</dbReference>
<dbReference type="AlphaFoldDB" id="A0A0V1AHY7"/>